<keyword evidence="2" id="KW-1185">Reference proteome</keyword>
<gene>
    <name evidence="1" type="ORF">FB45DRAFT_1034336</name>
</gene>
<proteinExistence type="predicted"/>
<organism evidence="1 2">
    <name type="scientific">Roridomyces roridus</name>
    <dbReference type="NCBI Taxonomy" id="1738132"/>
    <lineage>
        <taxon>Eukaryota</taxon>
        <taxon>Fungi</taxon>
        <taxon>Dikarya</taxon>
        <taxon>Basidiomycota</taxon>
        <taxon>Agaricomycotina</taxon>
        <taxon>Agaricomycetes</taxon>
        <taxon>Agaricomycetidae</taxon>
        <taxon>Agaricales</taxon>
        <taxon>Marasmiineae</taxon>
        <taxon>Mycenaceae</taxon>
        <taxon>Roridomyces</taxon>
    </lineage>
</organism>
<dbReference type="Proteomes" id="UP001221142">
    <property type="component" value="Unassembled WGS sequence"/>
</dbReference>
<accession>A0AAD7BCX1</accession>
<sequence length="94" mass="10261">MTRSRRNLACARPESHGDNGEALAKYLDPHKIGAGLVGLPVVYLRTDAPQDWTHSDQLIFGAMALGVHEYPVRNLPIDAQLNGFPAIPCQIIPC</sequence>
<protein>
    <submittedName>
        <fullName evidence="1">Uncharacterized protein</fullName>
    </submittedName>
</protein>
<dbReference type="EMBL" id="JARKIF010000021">
    <property type="protein sequence ID" value="KAJ7617031.1"/>
    <property type="molecule type" value="Genomic_DNA"/>
</dbReference>
<evidence type="ECO:0000313" key="1">
    <source>
        <dbReference type="EMBL" id="KAJ7617031.1"/>
    </source>
</evidence>
<reference evidence="1" key="1">
    <citation type="submission" date="2023-03" db="EMBL/GenBank/DDBJ databases">
        <title>Massive genome expansion in bonnet fungi (Mycena s.s.) driven by repeated elements and novel gene families across ecological guilds.</title>
        <authorList>
            <consortium name="Lawrence Berkeley National Laboratory"/>
            <person name="Harder C.B."/>
            <person name="Miyauchi S."/>
            <person name="Viragh M."/>
            <person name="Kuo A."/>
            <person name="Thoen E."/>
            <person name="Andreopoulos B."/>
            <person name="Lu D."/>
            <person name="Skrede I."/>
            <person name="Drula E."/>
            <person name="Henrissat B."/>
            <person name="Morin E."/>
            <person name="Kohler A."/>
            <person name="Barry K."/>
            <person name="LaButti K."/>
            <person name="Morin E."/>
            <person name="Salamov A."/>
            <person name="Lipzen A."/>
            <person name="Mereny Z."/>
            <person name="Hegedus B."/>
            <person name="Baldrian P."/>
            <person name="Stursova M."/>
            <person name="Weitz H."/>
            <person name="Taylor A."/>
            <person name="Grigoriev I.V."/>
            <person name="Nagy L.G."/>
            <person name="Martin F."/>
            <person name="Kauserud H."/>
        </authorList>
    </citation>
    <scope>NUCLEOTIDE SEQUENCE</scope>
    <source>
        <strain evidence="1">9284</strain>
    </source>
</reference>
<comment type="caution">
    <text evidence="1">The sequence shown here is derived from an EMBL/GenBank/DDBJ whole genome shotgun (WGS) entry which is preliminary data.</text>
</comment>
<dbReference type="AlphaFoldDB" id="A0AAD7BCX1"/>
<name>A0AAD7BCX1_9AGAR</name>
<evidence type="ECO:0000313" key="2">
    <source>
        <dbReference type="Proteomes" id="UP001221142"/>
    </source>
</evidence>